<accession>A0A3N2D1V9</accession>
<dbReference type="AlphaFoldDB" id="A0A3N2D1V9"/>
<dbReference type="Proteomes" id="UP000275356">
    <property type="component" value="Unassembled WGS sequence"/>
</dbReference>
<comment type="caution">
    <text evidence="2">The sequence shown here is derived from an EMBL/GenBank/DDBJ whole genome shotgun (WGS) entry which is preliminary data.</text>
</comment>
<evidence type="ECO:0000313" key="3">
    <source>
        <dbReference type="Proteomes" id="UP000275356"/>
    </source>
</evidence>
<organism evidence="2 3">
    <name type="scientific">Salana multivorans</name>
    <dbReference type="NCBI Taxonomy" id="120377"/>
    <lineage>
        <taxon>Bacteria</taxon>
        <taxon>Bacillati</taxon>
        <taxon>Actinomycetota</taxon>
        <taxon>Actinomycetes</taxon>
        <taxon>Micrococcales</taxon>
        <taxon>Beutenbergiaceae</taxon>
        <taxon>Salana</taxon>
    </lineage>
</organism>
<proteinExistence type="predicted"/>
<keyword evidence="3" id="KW-1185">Reference proteome</keyword>
<evidence type="ECO:0000313" key="2">
    <source>
        <dbReference type="EMBL" id="ROR93628.1"/>
    </source>
</evidence>
<gene>
    <name evidence="2" type="ORF">EDD28_3050</name>
</gene>
<evidence type="ECO:0000256" key="1">
    <source>
        <dbReference type="SAM" id="SignalP"/>
    </source>
</evidence>
<dbReference type="PROSITE" id="PS51257">
    <property type="entry name" value="PROKAR_LIPOPROTEIN"/>
    <property type="match status" value="1"/>
</dbReference>
<protein>
    <recommendedName>
        <fullName evidence="4">Lipoprotein</fullName>
    </recommendedName>
</protein>
<evidence type="ECO:0008006" key="4">
    <source>
        <dbReference type="Google" id="ProtNLM"/>
    </source>
</evidence>
<name>A0A3N2D1V9_9MICO</name>
<dbReference type="OrthoDB" id="5176722at2"/>
<keyword evidence="1" id="KW-0732">Signal</keyword>
<feature type="signal peptide" evidence="1">
    <location>
        <begin position="1"/>
        <end position="26"/>
    </location>
</feature>
<sequence length="318" mass="32333">MSRFTPHRRIAAATALLAGAALVLTACSDGGETLAVGDTALSSGAESLDERVLVPMPDGFYAVDALGVRDEAFSDGETVRAPRDATLVVVAVSGTLYGGEQAGGGVRAAVRAGDVEVPVELDARTHVVAVPGDGTDAELVLTYEGRSAVLGAAGADLLAAPFVETAPWSAAVDAPAEAPLGWRSLPQAAFYVDLRTVSHLPDRGWAAEGETWVEVRVVPRPGALLPVDDDAHDGVPVVGEITAAAVEVDGVELPLEAETLTGGGVDGGDAVLLIGSAPLDAASLRLRLDYSLAADGQVRLAQDGTYLGPDVELAPSTS</sequence>
<reference evidence="2 3" key="1">
    <citation type="submission" date="2018-11" db="EMBL/GenBank/DDBJ databases">
        <title>Sequencing the genomes of 1000 actinobacteria strains.</title>
        <authorList>
            <person name="Klenk H.-P."/>
        </authorList>
    </citation>
    <scope>NUCLEOTIDE SEQUENCE [LARGE SCALE GENOMIC DNA]</scope>
    <source>
        <strain evidence="2 3">DSM 13521</strain>
    </source>
</reference>
<dbReference type="RefSeq" id="WP_123740562.1">
    <property type="nucleotide sequence ID" value="NZ_RKHQ01000002.1"/>
</dbReference>
<dbReference type="EMBL" id="RKHQ01000002">
    <property type="protein sequence ID" value="ROR93628.1"/>
    <property type="molecule type" value="Genomic_DNA"/>
</dbReference>
<feature type="chain" id="PRO_5038644320" description="Lipoprotein" evidence="1">
    <location>
        <begin position="27"/>
        <end position="318"/>
    </location>
</feature>